<accession>A0A091DQG8</accession>
<reference evidence="2 3" key="1">
    <citation type="submission" date="2013-11" db="EMBL/GenBank/DDBJ databases">
        <title>The Damaraland mole rat (Fukomys damarensis) genome and evolution of African mole rats.</title>
        <authorList>
            <person name="Gladyshev V.N."/>
            <person name="Fang X."/>
        </authorList>
    </citation>
    <scope>NUCLEOTIDE SEQUENCE [LARGE SCALE GENOMIC DNA]</scope>
    <source>
        <tissue evidence="2">Liver</tissue>
    </source>
</reference>
<evidence type="ECO:0000256" key="1">
    <source>
        <dbReference type="SAM" id="MobiDB-lite"/>
    </source>
</evidence>
<protein>
    <submittedName>
        <fullName evidence="2">Myelin-associated oligodendrocyte basic protein</fullName>
    </submittedName>
</protein>
<gene>
    <name evidence="2" type="ORF">H920_05500</name>
</gene>
<evidence type="ECO:0000313" key="2">
    <source>
        <dbReference type="EMBL" id="KFO33312.1"/>
    </source>
</evidence>
<dbReference type="Proteomes" id="UP000028990">
    <property type="component" value="Unassembled WGS sequence"/>
</dbReference>
<dbReference type="EMBL" id="KN122104">
    <property type="protein sequence ID" value="KFO33312.1"/>
    <property type="molecule type" value="Genomic_DNA"/>
</dbReference>
<organism evidence="2 3">
    <name type="scientific">Fukomys damarensis</name>
    <name type="common">Damaraland mole rat</name>
    <name type="synonym">Cryptomys damarensis</name>
    <dbReference type="NCBI Taxonomy" id="885580"/>
    <lineage>
        <taxon>Eukaryota</taxon>
        <taxon>Metazoa</taxon>
        <taxon>Chordata</taxon>
        <taxon>Craniata</taxon>
        <taxon>Vertebrata</taxon>
        <taxon>Euteleostomi</taxon>
        <taxon>Mammalia</taxon>
        <taxon>Eutheria</taxon>
        <taxon>Euarchontoglires</taxon>
        <taxon>Glires</taxon>
        <taxon>Rodentia</taxon>
        <taxon>Hystricomorpha</taxon>
        <taxon>Bathyergidae</taxon>
        <taxon>Fukomys</taxon>
    </lineage>
</organism>
<feature type="compositionally biased region" description="Basic and acidic residues" evidence="1">
    <location>
        <begin position="11"/>
        <end position="21"/>
    </location>
</feature>
<proteinExistence type="predicted"/>
<dbReference type="STRING" id="885580.ENSFDAP00000009119"/>
<sequence>MSLYSEMSQKGAKEGPRLSKNQRLSEHFSIRCCPPFTFLNSKRELVDRSSLQMRGTRAALQPSLEEAGWRVSAAGSLQNTPAFLAAGANKSSQHHEIKKRRRILQDWQEHWGFFT</sequence>
<dbReference type="AlphaFoldDB" id="A0A091DQG8"/>
<feature type="region of interest" description="Disordered" evidence="1">
    <location>
        <begin position="1"/>
        <end position="21"/>
    </location>
</feature>
<keyword evidence="3" id="KW-1185">Reference proteome</keyword>
<name>A0A091DQG8_FUKDA</name>
<evidence type="ECO:0000313" key="3">
    <source>
        <dbReference type="Proteomes" id="UP000028990"/>
    </source>
</evidence>